<feature type="region of interest" description="Disordered" evidence="13">
    <location>
        <begin position="1358"/>
        <end position="1546"/>
    </location>
</feature>
<feature type="region of interest" description="Disordered" evidence="13">
    <location>
        <begin position="41"/>
        <end position="90"/>
    </location>
</feature>
<dbReference type="InterPro" id="IPR001841">
    <property type="entry name" value="Znf_RING"/>
</dbReference>
<feature type="region of interest" description="Disordered" evidence="13">
    <location>
        <begin position="485"/>
        <end position="579"/>
    </location>
</feature>
<dbReference type="GO" id="GO:0008270">
    <property type="term" value="F:zinc ion binding"/>
    <property type="evidence" value="ECO:0007669"/>
    <property type="project" value="UniProtKB-KW"/>
</dbReference>
<evidence type="ECO:0000256" key="13">
    <source>
        <dbReference type="SAM" id="MobiDB-lite"/>
    </source>
</evidence>
<dbReference type="Pfam" id="PF13639">
    <property type="entry name" value="zf-RING_2"/>
    <property type="match status" value="1"/>
</dbReference>
<keyword evidence="8" id="KW-0833">Ubl conjugation pathway</keyword>
<evidence type="ECO:0000256" key="11">
    <source>
        <dbReference type="ARBA" id="ARBA00023136"/>
    </source>
</evidence>
<evidence type="ECO:0000256" key="9">
    <source>
        <dbReference type="ARBA" id="ARBA00022833"/>
    </source>
</evidence>
<evidence type="ECO:0000256" key="10">
    <source>
        <dbReference type="ARBA" id="ARBA00022989"/>
    </source>
</evidence>
<feature type="compositionally biased region" description="Low complexity" evidence="13">
    <location>
        <begin position="1079"/>
        <end position="1088"/>
    </location>
</feature>
<feature type="compositionally biased region" description="Basic and acidic residues" evidence="13">
    <location>
        <begin position="1496"/>
        <end position="1508"/>
    </location>
</feature>
<organism evidence="16 17">
    <name type="scientific">Besnoitia besnoiti</name>
    <name type="common">Apicomplexan protozoan</name>
    <dbReference type="NCBI Taxonomy" id="94643"/>
    <lineage>
        <taxon>Eukaryota</taxon>
        <taxon>Sar</taxon>
        <taxon>Alveolata</taxon>
        <taxon>Apicomplexa</taxon>
        <taxon>Conoidasida</taxon>
        <taxon>Coccidia</taxon>
        <taxon>Eucoccidiorida</taxon>
        <taxon>Eimeriorina</taxon>
        <taxon>Sarcocystidae</taxon>
        <taxon>Besnoitia</taxon>
    </lineage>
</organism>
<comment type="catalytic activity">
    <reaction evidence="1">
        <text>S-ubiquitinyl-[E2 ubiquitin-conjugating enzyme]-L-cysteine + [acceptor protein]-L-lysine = [E2 ubiquitin-conjugating enzyme]-L-cysteine + N(6)-ubiquitinyl-[acceptor protein]-L-lysine.</text>
        <dbReference type="EC" id="2.3.2.27"/>
    </reaction>
</comment>
<dbReference type="SMART" id="SM00184">
    <property type="entry name" value="RING"/>
    <property type="match status" value="1"/>
</dbReference>
<feature type="compositionally biased region" description="Basic and acidic residues" evidence="13">
    <location>
        <begin position="1714"/>
        <end position="1725"/>
    </location>
</feature>
<comment type="caution">
    <text evidence="16">The sequence shown here is derived from an EMBL/GenBank/DDBJ whole genome shotgun (WGS) entry which is preliminary data.</text>
</comment>
<evidence type="ECO:0000256" key="2">
    <source>
        <dbReference type="ARBA" id="ARBA00004141"/>
    </source>
</evidence>
<evidence type="ECO:0000313" key="17">
    <source>
        <dbReference type="Proteomes" id="UP000224006"/>
    </source>
</evidence>
<feature type="compositionally biased region" description="Low complexity" evidence="13">
    <location>
        <begin position="1477"/>
        <end position="1487"/>
    </location>
</feature>
<dbReference type="RefSeq" id="XP_029221873.1">
    <property type="nucleotide sequence ID" value="XM_029358960.1"/>
</dbReference>
<feature type="transmembrane region" description="Helical" evidence="14">
    <location>
        <begin position="349"/>
        <end position="368"/>
    </location>
</feature>
<feature type="compositionally biased region" description="Basic residues" evidence="13">
    <location>
        <begin position="1397"/>
        <end position="1409"/>
    </location>
</feature>
<feature type="compositionally biased region" description="Low complexity" evidence="13">
    <location>
        <begin position="1387"/>
        <end position="1396"/>
    </location>
</feature>
<keyword evidence="11 14" id="KW-0472">Membrane</keyword>
<feature type="compositionally biased region" description="Basic and acidic residues" evidence="13">
    <location>
        <begin position="9"/>
        <end position="27"/>
    </location>
</feature>
<keyword evidence="9" id="KW-0862">Zinc</keyword>
<feature type="domain" description="RING-type" evidence="15">
    <location>
        <begin position="1745"/>
        <end position="1786"/>
    </location>
</feature>
<proteinExistence type="predicted"/>
<evidence type="ECO:0000259" key="15">
    <source>
        <dbReference type="PROSITE" id="PS50089"/>
    </source>
</evidence>
<evidence type="ECO:0000256" key="5">
    <source>
        <dbReference type="ARBA" id="ARBA00022692"/>
    </source>
</evidence>
<evidence type="ECO:0000256" key="8">
    <source>
        <dbReference type="ARBA" id="ARBA00022786"/>
    </source>
</evidence>
<feature type="compositionally biased region" description="Low complexity" evidence="13">
    <location>
        <begin position="1193"/>
        <end position="1209"/>
    </location>
</feature>
<comment type="subcellular location">
    <subcellularLocation>
        <location evidence="2">Membrane</location>
        <topology evidence="2">Multi-pass membrane protein</topology>
    </subcellularLocation>
</comment>
<evidence type="ECO:0000256" key="4">
    <source>
        <dbReference type="ARBA" id="ARBA00022679"/>
    </source>
</evidence>
<keyword evidence="17" id="KW-1185">Reference proteome</keyword>
<feature type="compositionally biased region" description="Basic and acidic residues" evidence="13">
    <location>
        <begin position="313"/>
        <end position="324"/>
    </location>
</feature>
<dbReference type="EMBL" id="NWUJ01000001">
    <property type="protein sequence ID" value="PFH37864.1"/>
    <property type="molecule type" value="Genomic_DNA"/>
</dbReference>
<feature type="region of interest" description="Disordered" evidence="13">
    <location>
        <begin position="1692"/>
        <end position="1725"/>
    </location>
</feature>
<keyword evidence="7 12" id="KW-0863">Zinc-finger</keyword>
<feature type="compositionally biased region" description="Low complexity" evidence="13">
    <location>
        <begin position="202"/>
        <end position="220"/>
    </location>
</feature>
<dbReference type="PROSITE" id="PS50089">
    <property type="entry name" value="ZF_RING_2"/>
    <property type="match status" value="1"/>
</dbReference>
<feature type="compositionally biased region" description="Low complexity" evidence="13">
    <location>
        <begin position="986"/>
        <end position="999"/>
    </location>
</feature>
<dbReference type="KEGG" id="bbes:BESB_002050"/>
<dbReference type="PANTHER" id="PTHR45977">
    <property type="entry name" value="TARGET OF ERK KINASE MPK-1"/>
    <property type="match status" value="1"/>
</dbReference>
<keyword evidence="4" id="KW-0808">Transferase</keyword>
<dbReference type="SMART" id="SM00744">
    <property type="entry name" value="RINGv"/>
    <property type="match status" value="1"/>
</dbReference>
<feature type="compositionally biased region" description="Basic and acidic residues" evidence="13">
    <location>
        <begin position="1217"/>
        <end position="1228"/>
    </location>
</feature>
<evidence type="ECO:0000313" key="16">
    <source>
        <dbReference type="EMBL" id="PFH37864.1"/>
    </source>
</evidence>
<dbReference type="EC" id="2.3.2.27" evidence="3"/>
<accession>A0A2A9MKU9</accession>
<keyword evidence="10 14" id="KW-1133">Transmembrane helix</keyword>
<feature type="compositionally biased region" description="Low complexity" evidence="13">
    <location>
        <begin position="81"/>
        <end position="90"/>
    </location>
</feature>
<name>A0A2A9MKU9_BESBE</name>
<feature type="compositionally biased region" description="Low complexity" evidence="13">
    <location>
        <begin position="1458"/>
        <end position="1468"/>
    </location>
</feature>
<keyword evidence="6" id="KW-0479">Metal-binding</keyword>
<dbReference type="Proteomes" id="UP000224006">
    <property type="component" value="Chromosome I"/>
</dbReference>
<dbReference type="GO" id="GO:0006511">
    <property type="term" value="P:ubiquitin-dependent protein catabolic process"/>
    <property type="evidence" value="ECO:0007669"/>
    <property type="project" value="TreeGrafter"/>
</dbReference>
<feature type="region of interest" description="Disordered" evidence="13">
    <location>
        <begin position="1151"/>
        <end position="1241"/>
    </location>
</feature>
<dbReference type="OrthoDB" id="1681166at2759"/>
<feature type="compositionally biased region" description="Acidic residues" evidence="13">
    <location>
        <begin position="539"/>
        <end position="551"/>
    </location>
</feature>
<feature type="region of interest" description="Disordered" evidence="13">
    <location>
        <begin position="104"/>
        <end position="143"/>
    </location>
</feature>
<keyword evidence="5 14" id="KW-0812">Transmembrane</keyword>
<dbReference type="InterPro" id="IPR013083">
    <property type="entry name" value="Znf_RING/FYVE/PHD"/>
</dbReference>
<evidence type="ECO:0000256" key="12">
    <source>
        <dbReference type="PROSITE-ProRule" id="PRU00175"/>
    </source>
</evidence>
<feature type="region of interest" description="Disordered" evidence="13">
    <location>
        <begin position="744"/>
        <end position="794"/>
    </location>
</feature>
<evidence type="ECO:0000256" key="1">
    <source>
        <dbReference type="ARBA" id="ARBA00000900"/>
    </source>
</evidence>
<evidence type="ECO:0000256" key="3">
    <source>
        <dbReference type="ARBA" id="ARBA00012483"/>
    </source>
</evidence>
<feature type="compositionally biased region" description="Basic and acidic residues" evidence="13">
    <location>
        <begin position="1274"/>
        <end position="1291"/>
    </location>
</feature>
<evidence type="ECO:0000256" key="14">
    <source>
        <dbReference type="SAM" id="Phobius"/>
    </source>
</evidence>
<dbReference type="InterPro" id="IPR011016">
    <property type="entry name" value="Znf_RING-CH"/>
</dbReference>
<feature type="compositionally biased region" description="Basic and acidic residues" evidence="13">
    <location>
        <begin position="747"/>
        <end position="771"/>
    </location>
</feature>
<protein>
    <recommendedName>
        <fullName evidence="3">RING-type E3 ubiquitin transferase</fullName>
        <ecNumber evidence="3">2.3.2.27</ecNumber>
    </recommendedName>
</protein>
<evidence type="ECO:0000256" key="7">
    <source>
        <dbReference type="ARBA" id="ARBA00022771"/>
    </source>
</evidence>
<feature type="compositionally biased region" description="Low complexity" evidence="13">
    <location>
        <begin position="1094"/>
        <end position="1111"/>
    </location>
</feature>
<reference evidence="16 17" key="1">
    <citation type="submission" date="2017-09" db="EMBL/GenBank/DDBJ databases">
        <title>Genome sequencing of Besnoitia besnoiti strain Bb-Ger1.</title>
        <authorList>
            <person name="Schares G."/>
            <person name="Venepally P."/>
            <person name="Lorenzi H.A."/>
        </authorList>
    </citation>
    <scope>NUCLEOTIDE SEQUENCE [LARGE SCALE GENOMIC DNA]</scope>
    <source>
        <strain evidence="16 17">Bb-Ger1</strain>
    </source>
</reference>
<dbReference type="GO" id="GO:0016567">
    <property type="term" value="P:protein ubiquitination"/>
    <property type="evidence" value="ECO:0007669"/>
    <property type="project" value="TreeGrafter"/>
</dbReference>
<feature type="compositionally biased region" description="Low complexity" evidence="13">
    <location>
        <begin position="1517"/>
        <end position="1546"/>
    </location>
</feature>
<dbReference type="STRING" id="94643.A0A2A9MKU9"/>
<sequence length="1811" mass="188287">MARLSLRRRVGETGGREHGTRGPDSERRPFWALFSFSALRRPGRSKSDKKRIFVPADKRASISSEVTRATLDDSWLSRRPSSASSASSSSFSCAGSASGADVPIAATSSPHAPGVEEGAADASPPPCSLASSPLPNLPTASASSQASPRVSAVVSHAAASFPHAAASESCSSRASALSLGAVSVSAAPGSVPSGVAAFLASPSPMTPSSPSAPSRAPSPADRGAGVRREGDRKRGERKKRGFIPAPPSSSPSAARPHGRSLGSLEGSAFPRPSGSRPVSAAHRCRASSPSTRFLQSPAAGGRVAWRQKIHTGSAEDRGRDARRERERRATQRAWDILHACAFRGMKRRLFLGLLVASGLVVFYVLRGISSETLISSAPFSTAALLVSAWTRVVAFSLFEVFSAAAQLFSSPDSLSGARLRASGALPLSLSQHVVRPFSPWSASLSVPQTALFTACLGVVVISLVAGALRARRSLVVARRPRRRPSFSAGLDAGERGDTPATHGRARREGEAGSVSTAPRAQALLGRRERHTAEIPAEADREEDEGSEDEREDGPTAVRRGQNGAGRRGRPQLPYRRQAGADETIMALGLRGDRERLGRRKRFIPAVDAQAGWREFLKALEGEKISPRSGAASKGRDAEGLSTHTHRSRREALNPQTAEAETASPGLGDTRHASAHASAASAAFRDSSAPSFSSSLSVAALQEGAGAVLDSLLDAVASELLRPCVATLTALWNAPQLIGVHTLEALGDGERPSEAGRQQTREPGEKEGERSRPGSGDAANEDEPEPRAGGESRVTAAAACATPILPVGEVEARNSTAERFWLHWRVGEHQATRFLEAAMQPLRALTCSAFSAEPLEAGLSSPPLADACASTSALLSWPLLDSLRPATPCTPPSSMNASSPPSSDSRARLASSSSSRAQSSPSFGSFSSGSLASLSASSALFFEGLSFLHARGVNDRETSDLALGEEYQEHLRRLWKPGSASSALPLSGDSHSSRRWPSSFSSVAPRIPAQALSAFAVGVSSAPGGLGLSPCSVAPPQSSSASSGLLRLASDRSSTARGPAPARGAPPHAASPSPPPAPCAPSGAAPPEASRGELASCAPSPAAAPSAPGPEASPCYCYVWTPGSRTEHMSLAPGAFSATPASASTSLAAPPPAALLPLPPRASSSACSTSAGSSASPPRHAPTSSPARCPPKPAASAALAAPSQASFASAGEWARSGGRCEQEEAETRQDSCGATRAEDAADAAQRCLRTTATDRRWSMASESCGTSLGGEENTTEERLGEAAREKEAEREGTCGTCGGAGRSTWQTDGGALGYSTSLARSLTAPTPLEGVEAEDAGEKETSAGFDGLCSNCRHAAPGDLSPPVSSCSTSSRSGAEAVRTTSRFLCVPPREAAQPAARRLRLQKKRKRGRVTVPAGKASRAATGQKETNQARAEHRHKKRDRSCTRGSAQSGRRHAEQSSRLFLAARAGRSGRRAAESGEVGVEAAPARPEAQEGETQGREGRETLRAEDEAEACRPSTSTGSSLAGGTTQGNSLRPSDPSASAHPASLLSGCASLRSSLSPAPPRLLPAQPWLASLPRAAPSQAPPASLPFSSLWSFSSLPSAFAAAGPPASPRARGHPPAGGDLEPRVSLEARAAAVATGAARWASAGAEHPSQPSALHLERLLHPSAQWITELLLGMLPAETLTPEACDGYSQRRRQDKQRSLSAPTAANSEMRHEEGGADALGGKKERLAGLEGEDQALFDCRICMTEYEPGETIRWLPCLHAFHTRCLARWLQEKHSCPLCRLNLALSFEPGGFGYVVEPLSFPQLS</sequence>
<dbReference type="GO" id="GO:0061630">
    <property type="term" value="F:ubiquitin protein ligase activity"/>
    <property type="evidence" value="ECO:0007669"/>
    <property type="project" value="UniProtKB-EC"/>
</dbReference>
<dbReference type="PANTHER" id="PTHR45977:SF4">
    <property type="entry name" value="RING-TYPE DOMAIN-CONTAINING PROTEIN"/>
    <property type="match status" value="1"/>
</dbReference>
<feature type="region of interest" description="Disordered" evidence="13">
    <location>
        <begin position="625"/>
        <end position="673"/>
    </location>
</feature>
<feature type="compositionally biased region" description="Low complexity" evidence="13">
    <location>
        <begin position="128"/>
        <end position="143"/>
    </location>
</feature>
<gene>
    <name evidence="16" type="ORF">BESB_002050</name>
</gene>
<dbReference type="GeneID" id="40305268"/>
<feature type="region of interest" description="Disordered" evidence="13">
    <location>
        <begin position="202"/>
        <end position="324"/>
    </location>
</feature>
<evidence type="ECO:0000256" key="6">
    <source>
        <dbReference type="ARBA" id="ARBA00022723"/>
    </source>
</evidence>
<feature type="region of interest" description="Disordered" evidence="13">
    <location>
        <begin position="978"/>
        <end position="999"/>
    </location>
</feature>
<dbReference type="Gene3D" id="3.30.40.10">
    <property type="entry name" value="Zinc/RING finger domain, C3HC4 (zinc finger)"/>
    <property type="match status" value="1"/>
</dbReference>
<feature type="compositionally biased region" description="Low complexity" evidence="13">
    <location>
        <begin position="891"/>
        <end position="922"/>
    </location>
</feature>
<dbReference type="SUPFAM" id="SSF57850">
    <property type="entry name" value="RING/U-box"/>
    <property type="match status" value="1"/>
</dbReference>
<feature type="compositionally biased region" description="Basic and acidic residues" evidence="13">
    <location>
        <begin position="224"/>
        <end position="234"/>
    </location>
</feature>
<feature type="compositionally biased region" description="Low complexity" evidence="13">
    <location>
        <begin position="1038"/>
        <end position="1070"/>
    </location>
</feature>
<feature type="region of interest" description="Disordered" evidence="13">
    <location>
        <begin position="887"/>
        <end position="922"/>
    </location>
</feature>
<feature type="compositionally biased region" description="Low complexity" evidence="13">
    <location>
        <begin position="1160"/>
        <end position="1177"/>
    </location>
</feature>
<feature type="region of interest" description="Disordered" evidence="13">
    <location>
        <begin position="1257"/>
        <end position="1307"/>
    </location>
</feature>
<feature type="region of interest" description="Disordered" evidence="13">
    <location>
        <begin position="1"/>
        <end position="27"/>
    </location>
</feature>
<feature type="region of interest" description="Disordered" evidence="13">
    <location>
        <begin position="1038"/>
        <end position="1111"/>
    </location>
</feature>
<dbReference type="GO" id="GO:0016020">
    <property type="term" value="C:membrane"/>
    <property type="evidence" value="ECO:0007669"/>
    <property type="project" value="UniProtKB-SubCell"/>
</dbReference>
<dbReference type="VEuPathDB" id="ToxoDB:BESB_002050"/>
<feature type="compositionally biased region" description="Low complexity" evidence="13">
    <location>
        <begin position="1360"/>
        <end position="1372"/>
    </location>
</feature>